<evidence type="ECO:0000313" key="3">
    <source>
        <dbReference type="Proteomes" id="UP001621534"/>
    </source>
</evidence>
<protein>
    <recommendedName>
        <fullName evidence="4">E3 ubiquitin protein ligase</fullName>
    </recommendedName>
</protein>
<organism evidence="2 3">
    <name type="scientific">Pseudomonas urmiensis</name>
    <dbReference type="NCBI Taxonomy" id="2745493"/>
    <lineage>
        <taxon>Bacteria</taxon>
        <taxon>Pseudomonadati</taxon>
        <taxon>Pseudomonadota</taxon>
        <taxon>Gammaproteobacteria</taxon>
        <taxon>Pseudomonadales</taxon>
        <taxon>Pseudomonadaceae</taxon>
        <taxon>Pseudomonas</taxon>
    </lineage>
</organism>
<dbReference type="Proteomes" id="UP001621534">
    <property type="component" value="Unassembled WGS sequence"/>
</dbReference>
<dbReference type="EMBL" id="JAHWXS010000004">
    <property type="protein sequence ID" value="MFK5733043.1"/>
    <property type="molecule type" value="Genomic_DNA"/>
</dbReference>
<name>A0ABW8NSY9_9PSED</name>
<comment type="caution">
    <text evidence="2">The sequence shown here is derived from an EMBL/GenBank/DDBJ whole genome shotgun (WGS) entry which is preliminary data.</text>
</comment>
<evidence type="ECO:0000256" key="1">
    <source>
        <dbReference type="SAM" id="Coils"/>
    </source>
</evidence>
<reference evidence="2 3" key="1">
    <citation type="journal article" date="2012" name="Plant Soil">
        <title>Screening of plant growth-promoting traits in arsenic-resistant bacteria isolated from the rhizosphere of soybean plants from Argentinean agricultural soil.</title>
        <authorList>
            <person name="Wevar Oller A.L."/>
            <person name="Talano M.A."/>
            <person name="Agostini E."/>
        </authorList>
    </citation>
    <scope>NUCLEOTIDE SEQUENCE [LARGE SCALE GENOMIC DNA]</scope>
    <source>
        <strain evidence="2 3">AW4</strain>
    </source>
</reference>
<accession>A0ABW8NSY9</accession>
<keyword evidence="3" id="KW-1185">Reference proteome</keyword>
<feature type="coiled-coil region" evidence="1">
    <location>
        <begin position="17"/>
        <end position="44"/>
    </location>
</feature>
<keyword evidence="1" id="KW-0175">Coiled coil</keyword>
<dbReference type="RefSeq" id="WP_032636290.1">
    <property type="nucleotide sequence ID" value="NZ_JAHWXS010000004.1"/>
</dbReference>
<gene>
    <name evidence="2" type="ORF">KW869_05860</name>
</gene>
<sequence>MHNQTDDRAFEVFFSREELLKQRCDLLESELAELGDELQASREKISTLVVMWSGVTAELRAAEAEIIKMKSLAQSNHDRSPLG</sequence>
<evidence type="ECO:0000313" key="2">
    <source>
        <dbReference type="EMBL" id="MFK5733043.1"/>
    </source>
</evidence>
<proteinExistence type="predicted"/>
<evidence type="ECO:0008006" key="4">
    <source>
        <dbReference type="Google" id="ProtNLM"/>
    </source>
</evidence>